<dbReference type="EC" id="2.1.1.64" evidence="2"/>
<sequence>MHDLNAEAPEGALVLLQEGQQRLAVGDRAGASVALVRARAHAATRLAAHNLIEQHSLEGSFAAMFGLDCRIAPGDDIFHFFAGHPTSNNPLRDYLADGWRTLSELMLLLESVEQPLLGTASVLEFASGHGRFTRHLVKAVGADRVTVSDVVADAVDFSRGTFGVQGFVSRAVPELLVWPRRHELVFVLSLFSHLPRGSWGRWLSVLWDAVAPGGLLVFSTHGIEAARRAGVNLDGEGYFFAASSESNAIDAQEYGTTFTSPAFVQARVAKLPDAPAVSRFAPQWFWNHQDAWVLKRAAP</sequence>
<dbReference type="CDD" id="cd02440">
    <property type="entry name" value="AdoMet_MTases"/>
    <property type="match status" value="1"/>
</dbReference>
<keyword evidence="2" id="KW-0808">Transferase</keyword>
<keyword evidence="2" id="KW-0489">Methyltransferase</keyword>
<accession>A0ABV6PSB4</accession>
<evidence type="ECO:0000313" key="2">
    <source>
        <dbReference type="EMBL" id="MFC0592287.1"/>
    </source>
</evidence>
<dbReference type="Pfam" id="PF13649">
    <property type="entry name" value="Methyltransf_25"/>
    <property type="match status" value="1"/>
</dbReference>
<dbReference type="Gene3D" id="3.40.50.150">
    <property type="entry name" value="Vaccinia Virus protein VP39"/>
    <property type="match status" value="1"/>
</dbReference>
<proteinExistence type="predicted"/>
<dbReference type="GO" id="GO:0102208">
    <property type="term" value="F:2-polyprenyl-6-hydroxyphenol methylase activity"/>
    <property type="evidence" value="ECO:0007669"/>
    <property type="project" value="UniProtKB-EC"/>
</dbReference>
<reference evidence="2 3" key="1">
    <citation type="submission" date="2024-09" db="EMBL/GenBank/DDBJ databases">
        <authorList>
            <person name="Sun Q."/>
            <person name="Mori K."/>
        </authorList>
    </citation>
    <scope>NUCLEOTIDE SEQUENCE [LARGE SCALE GENOMIC DNA]</scope>
    <source>
        <strain evidence="2 3">NCAIM B.02336</strain>
    </source>
</reference>
<gene>
    <name evidence="2" type="ORF">ACFFGG_06940</name>
</gene>
<dbReference type="SUPFAM" id="SSF53335">
    <property type="entry name" value="S-adenosyl-L-methionine-dependent methyltransferases"/>
    <property type="match status" value="1"/>
</dbReference>
<evidence type="ECO:0000313" key="3">
    <source>
        <dbReference type="Proteomes" id="UP001589834"/>
    </source>
</evidence>
<protein>
    <submittedName>
        <fullName evidence="2">Class I SAM-dependent methyltransferase</fullName>
        <ecNumber evidence="2">2.1.1.222</ecNumber>
        <ecNumber evidence="2">2.1.1.64</ecNumber>
    </submittedName>
</protein>
<name>A0ABV6PSB4_9BURK</name>
<dbReference type="GO" id="GO:0061542">
    <property type="term" value="F:3-demethylubiquinol 3-O-methyltransferase activity"/>
    <property type="evidence" value="ECO:0007669"/>
    <property type="project" value="UniProtKB-EC"/>
</dbReference>
<dbReference type="EC" id="2.1.1.222" evidence="2"/>
<organism evidence="2 3">
    <name type="scientific">Ottowia pentelensis</name>
    <dbReference type="NCBI Taxonomy" id="511108"/>
    <lineage>
        <taxon>Bacteria</taxon>
        <taxon>Pseudomonadati</taxon>
        <taxon>Pseudomonadota</taxon>
        <taxon>Betaproteobacteria</taxon>
        <taxon>Burkholderiales</taxon>
        <taxon>Comamonadaceae</taxon>
        <taxon>Ottowia</taxon>
    </lineage>
</organism>
<comment type="caution">
    <text evidence="2">The sequence shown here is derived from an EMBL/GenBank/DDBJ whole genome shotgun (WGS) entry which is preliminary data.</text>
</comment>
<dbReference type="InterPro" id="IPR041698">
    <property type="entry name" value="Methyltransf_25"/>
</dbReference>
<feature type="domain" description="Methyltransferase" evidence="1">
    <location>
        <begin position="122"/>
        <end position="214"/>
    </location>
</feature>
<evidence type="ECO:0000259" key="1">
    <source>
        <dbReference type="Pfam" id="PF13649"/>
    </source>
</evidence>
<dbReference type="Proteomes" id="UP001589834">
    <property type="component" value="Unassembled WGS sequence"/>
</dbReference>
<dbReference type="InterPro" id="IPR029063">
    <property type="entry name" value="SAM-dependent_MTases_sf"/>
</dbReference>
<keyword evidence="3" id="KW-1185">Reference proteome</keyword>
<dbReference type="RefSeq" id="WP_377481436.1">
    <property type="nucleotide sequence ID" value="NZ_JBHLTN010000014.1"/>
</dbReference>
<dbReference type="EMBL" id="JBHLTN010000014">
    <property type="protein sequence ID" value="MFC0592287.1"/>
    <property type="molecule type" value="Genomic_DNA"/>
</dbReference>
<dbReference type="GO" id="GO:0032259">
    <property type="term" value="P:methylation"/>
    <property type="evidence" value="ECO:0007669"/>
    <property type="project" value="UniProtKB-KW"/>
</dbReference>